<sequence length="50" mass="5746">MQMWKTAVDSSIFVILGQTSIGNLSRTWQLMQWSSTALFVRMGQFSTNFL</sequence>
<evidence type="ECO:0000313" key="2">
    <source>
        <dbReference type="Proteomes" id="UP000192247"/>
    </source>
</evidence>
<reference evidence="1 2" key="1">
    <citation type="journal article" date="2017" name="Gigascience">
        <title>Draft genome of the honey bee ectoparasitic mite, Tropilaelaps mercedesae, is shaped by the parasitic life history.</title>
        <authorList>
            <person name="Dong X."/>
            <person name="Armstrong S.D."/>
            <person name="Xia D."/>
            <person name="Makepeace B.L."/>
            <person name="Darby A.C."/>
            <person name="Kadowaki T."/>
        </authorList>
    </citation>
    <scope>NUCLEOTIDE SEQUENCE [LARGE SCALE GENOMIC DNA]</scope>
    <source>
        <strain evidence="1">Wuxi-XJTLU</strain>
    </source>
</reference>
<keyword evidence="2" id="KW-1185">Reference proteome</keyword>
<name>A0A1V9Y3M5_9ACAR</name>
<dbReference type="AlphaFoldDB" id="A0A1V9Y3M5"/>
<comment type="caution">
    <text evidence="1">The sequence shown here is derived from an EMBL/GenBank/DDBJ whole genome shotgun (WGS) entry which is preliminary data.</text>
</comment>
<gene>
    <name evidence="1" type="ORF">BIW11_05112</name>
</gene>
<dbReference type="EMBL" id="MNPL01000079">
    <property type="protein sequence ID" value="OQR80356.1"/>
    <property type="molecule type" value="Genomic_DNA"/>
</dbReference>
<proteinExistence type="predicted"/>
<organism evidence="1 2">
    <name type="scientific">Tropilaelaps mercedesae</name>
    <dbReference type="NCBI Taxonomy" id="418985"/>
    <lineage>
        <taxon>Eukaryota</taxon>
        <taxon>Metazoa</taxon>
        <taxon>Ecdysozoa</taxon>
        <taxon>Arthropoda</taxon>
        <taxon>Chelicerata</taxon>
        <taxon>Arachnida</taxon>
        <taxon>Acari</taxon>
        <taxon>Parasitiformes</taxon>
        <taxon>Mesostigmata</taxon>
        <taxon>Gamasina</taxon>
        <taxon>Dermanyssoidea</taxon>
        <taxon>Laelapidae</taxon>
        <taxon>Tropilaelaps</taxon>
    </lineage>
</organism>
<protein>
    <submittedName>
        <fullName evidence="1">Uncharacterized protein</fullName>
    </submittedName>
</protein>
<accession>A0A1V9Y3M5</accession>
<dbReference type="InParanoid" id="A0A1V9Y3M5"/>
<evidence type="ECO:0000313" key="1">
    <source>
        <dbReference type="EMBL" id="OQR80356.1"/>
    </source>
</evidence>
<dbReference type="Proteomes" id="UP000192247">
    <property type="component" value="Unassembled WGS sequence"/>
</dbReference>